<dbReference type="SUPFAM" id="SSF88659">
    <property type="entry name" value="Sigma3 and sigma4 domains of RNA polymerase sigma factors"/>
    <property type="match status" value="1"/>
</dbReference>
<evidence type="ECO:0000256" key="2">
    <source>
        <dbReference type="ARBA" id="ARBA00023015"/>
    </source>
</evidence>
<dbReference type="KEGG" id="ccot:CCAX7_003420"/>
<dbReference type="GO" id="GO:0003677">
    <property type="term" value="F:DNA binding"/>
    <property type="evidence" value="ECO:0007669"/>
    <property type="project" value="UniProtKB-KW"/>
</dbReference>
<organism evidence="8 9">
    <name type="scientific">Capsulimonas corticalis</name>
    <dbReference type="NCBI Taxonomy" id="2219043"/>
    <lineage>
        <taxon>Bacteria</taxon>
        <taxon>Bacillati</taxon>
        <taxon>Armatimonadota</taxon>
        <taxon>Armatimonadia</taxon>
        <taxon>Capsulimonadales</taxon>
        <taxon>Capsulimonadaceae</taxon>
        <taxon>Capsulimonas</taxon>
    </lineage>
</organism>
<evidence type="ECO:0000256" key="1">
    <source>
        <dbReference type="ARBA" id="ARBA00010641"/>
    </source>
</evidence>
<dbReference type="Pfam" id="PF08281">
    <property type="entry name" value="Sigma70_r4_2"/>
    <property type="match status" value="1"/>
</dbReference>
<dbReference type="PANTHER" id="PTHR43133">
    <property type="entry name" value="RNA POLYMERASE ECF-TYPE SIGMA FACTO"/>
    <property type="match status" value="1"/>
</dbReference>
<evidence type="ECO:0000313" key="9">
    <source>
        <dbReference type="Proteomes" id="UP000287394"/>
    </source>
</evidence>
<dbReference type="SUPFAM" id="SSF88946">
    <property type="entry name" value="Sigma2 domain of RNA polymerase sigma factors"/>
    <property type="match status" value="1"/>
</dbReference>
<dbReference type="EMBL" id="AP025739">
    <property type="protein sequence ID" value="BDI28291.1"/>
    <property type="molecule type" value="Genomic_DNA"/>
</dbReference>
<dbReference type="GO" id="GO:0006352">
    <property type="term" value="P:DNA-templated transcription initiation"/>
    <property type="evidence" value="ECO:0007669"/>
    <property type="project" value="InterPro"/>
</dbReference>
<protein>
    <submittedName>
        <fullName evidence="8">RNA polymerase sigma factor SigE</fullName>
    </submittedName>
</protein>
<dbReference type="InterPro" id="IPR013325">
    <property type="entry name" value="RNA_pol_sigma_r2"/>
</dbReference>
<keyword evidence="4" id="KW-0238">DNA-binding</keyword>
<feature type="domain" description="RNA polymerase sigma factor 70 region 4 type 2" evidence="7">
    <location>
        <begin position="128"/>
        <end position="180"/>
    </location>
</feature>
<evidence type="ECO:0000256" key="5">
    <source>
        <dbReference type="ARBA" id="ARBA00023163"/>
    </source>
</evidence>
<feature type="domain" description="RNA polymerase sigma-70 region 2" evidence="6">
    <location>
        <begin position="29"/>
        <end position="87"/>
    </location>
</feature>
<accession>A0A9N7KZ74</accession>
<dbReference type="NCBIfam" id="TIGR02937">
    <property type="entry name" value="sigma70-ECF"/>
    <property type="match status" value="1"/>
</dbReference>
<dbReference type="Gene3D" id="1.10.1740.10">
    <property type="match status" value="1"/>
</dbReference>
<dbReference type="InterPro" id="IPR007627">
    <property type="entry name" value="RNA_pol_sigma70_r2"/>
</dbReference>
<keyword evidence="2" id="KW-0805">Transcription regulation</keyword>
<keyword evidence="9" id="KW-1185">Reference proteome</keyword>
<dbReference type="InterPro" id="IPR013324">
    <property type="entry name" value="RNA_pol_sigma_r3/r4-like"/>
</dbReference>
<dbReference type="CDD" id="cd06171">
    <property type="entry name" value="Sigma70_r4"/>
    <property type="match status" value="1"/>
</dbReference>
<proteinExistence type="inferred from homology"/>
<evidence type="ECO:0000256" key="3">
    <source>
        <dbReference type="ARBA" id="ARBA00023082"/>
    </source>
</evidence>
<evidence type="ECO:0000259" key="6">
    <source>
        <dbReference type="Pfam" id="PF04542"/>
    </source>
</evidence>
<evidence type="ECO:0000259" key="7">
    <source>
        <dbReference type="Pfam" id="PF08281"/>
    </source>
</evidence>
<dbReference type="AlphaFoldDB" id="A0A9N7KZ74"/>
<dbReference type="Proteomes" id="UP000287394">
    <property type="component" value="Chromosome"/>
</dbReference>
<comment type="similarity">
    <text evidence="1">Belongs to the sigma-70 factor family. ECF subfamily.</text>
</comment>
<dbReference type="InterPro" id="IPR013249">
    <property type="entry name" value="RNA_pol_sigma70_r4_t2"/>
</dbReference>
<keyword evidence="5" id="KW-0804">Transcription</keyword>
<evidence type="ECO:0000256" key="4">
    <source>
        <dbReference type="ARBA" id="ARBA00023125"/>
    </source>
</evidence>
<dbReference type="Gene3D" id="1.10.10.10">
    <property type="entry name" value="Winged helix-like DNA-binding domain superfamily/Winged helix DNA-binding domain"/>
    <property type="match status" value="1"/>
</dbReference>
<dbReference type="InterPro" id="IPR036388">
    <property type="entry name" value="WH-like_DNA-bd_sf"/>
</dbReference>
<dbReference type="RefSeq" id="WP_165864012.1">
    <property type="nucleotide sequence ID" value="NZ_AP025739.1"/>
</dbReference>
<reference evidence="8 9" key="1">
    <citation type="journal article" date="2019" name="Int. J. Syst. Evol. Microbiol.">
        <title>Capsulimonas corticalis gen. nov., sp. nov., an aerobic capsulated bacterium, of a novel bacterial order, Capsulimonadales ord. nov., of the class Armatimonadia of the phylum Armatimonadetes.</title>
        <authorList>
            <person name="Li J."/>
            <person name="Kudo C."/>
            <person name="Tonouchi A."/>
        </authorList>
    </citation>
    <scope>NUCLEOTIDE SEQUENCE [LARGE SCALE GENOMIC DNA]</scope>
    <source>
        <strain evidence="8 9">AX-7</strain>
    </source>
</reference>
<dbReference type="GO" id="GO:0016987">
    <property type="term" value="F:sigma factor activity"/>
    <property type="evidence" value="ECO:0007669"/>
    <property type="project" value="UniProtKB-KW"/>
</dbReference>
<dbReference type="Pfam" id="PF04542">
    <property type="entry name" value="Sigma70_r2"/>
    <property type="match status" value="1"/>
</dbReference>
<gene>
    <name evidence="8" type="primary">rpoE_1</name>
    <name evidence="8" type="ORF">CCAX7_003420</name>
</gene>
<name>A0A9N7KZ74_9BACT</name>
<dbReference type="PANTHER" id="PTHR43133:SF8">
    <property type="entry name" value="RNA POLYMERASE SIGMA FACTOR HI_1459-RELATED"/>
    <property type="match status" value="1"/>
</dbReference>
<dbReference type="InterPro" id="IPR039425">
    <property type="entry name" value="RNA_pol_sigma-70-like"/>
</dbReference>
<evidence type="ECO:0000313" key="8">
    <source>
        <dbReference type="EMBL" id="BDI28291.1"/>
    </source>
</evidence>
<keyword evidence="3" id="KW-0731">Sigma factor</keyword>
<dbReference type="InterPro" id="IPR014284">
    <property type="entry name" value="RNA_pol_sigma-70_dom"/>
</dbReference>
<sequence>MTRFQTGAKDQTADRLRAFEVMVARDWDRFWRYAYRMCGNADDAEDLLAESLGEAFQAFGQYRGQGFDKWIFRILTTNRIDMTRRAKLRQAKSLDTGWTDENGDGQTCDVVDHLANPEISLMDSTLSERMQKALDALPEEYRAAVLLCDVEQMPYSEIAEMLKLPIGTVRSRIHRGRTAMRKTLESLGWS</sequence>